<feature type="compositionally biased region" description="Acidic residues" evidence="8">
    <location>
        <begin position="43"/>
        <end position="71"/>
    </location>
</feature>
<dbReference type="InterPro" id="IPR001841">
    <property type="entry name" value="Znf_RING"/>
</dbReference>
<dbReference type="GO" id="GO:0034058">
    <property type="term" value="P:endosomal vesicle fusion"/>
    <property type="evidence" value="ECO:0007669"/>
    <property type="project" value="UniProtKB-UniRule"/>
</dbReference>
<dbReference type="PANTHER" id="PTHR12616">
    <property type="entry name" value="VACUOLAR PROTEIN SORTING VPS41"/>
    <property type="match status" value="1"/>
</dbReference>
<dbReference type="SMART" id="SM00299">
    <property type="entry name" value="CLH"/>
    <property type="match status" value="1"/>
</dbReference>
<dbReference type="PIRSF" id="PIRSF028921">
    <property type="entry name" value="VPS41"/>
    <property type="match status" value="1"/>
</dbReference>
<keyword evidence="11" id="KW-1185">Reference proteome</keyword>
<dbReference type="GO" id="GO:0005770">
    <property type="term" value="C:late endosome"/>
    <property type="evidence" value="ECO:0007669"/>
    <property type="project" value="UniProtKB-SubCell"/>
</dbReference>
<dbReference type="GO" id="GO:0016236">
    <property type="term" value="P:macroautophagy"/>
    <property type="evidence" value="ECO:0007669"/>
    <property type="project" value="TreeGrafter"/>
</dbReference>
<dbReference type="SUPFAM" id="SSF50978">
    <property type="entry name" value="WD40 repeat-like"/>
    <property type="match status" value="1"/>
</dbReference>
<dbReference type="GO" id="GO:0030897">
    <property type="term" value="C:HOPS complex"/>
    <property type="evidence" value="ECO:0007669"/>
    <property type="project" value="UniProtKB-UniRule"/>
</dbReference>
<dbReference type="FunFam" id="1.25.40.10:FF:000350">
    <property type="entry name" value="Vacuolar protein sorting-associated protein 41 homolog"/>
    <property type="match status" value="1"/>
</dbReference>
<dbReference type="Gene3D" id="1.25.40.10">
    <property type="entry name" value="Tetratricopeptide repeat domain"/>
    <property type="match status" value="1"/>
</dbReference>
<evidence type="ECO:0000256" key="6">
    <source>
        <dbReference type="PIRNR" id="PIRNR028921"/>
    </source>
</evidence>
<evidence type="ECO:0000256" key="5">
    <source>
        <dbReference type="ARBA" id="ARBA00022927"/>
    </source>
</evidence>
<dbReference type="InterPro" id="IPR057780">
    <property type="entry name" value="Beta-prop_Vps41"/>
</dbReference>
<dbReference type="SMART" id="SM00184">
    <property type="entry name" value="RING"/>
    <property type="match status" value="1"/>
</dbReference>
<feature type="compositionally biased region" description="Polar residues" evidence="8">
    <location>
        <begin position="9"/>
        <end position="23"/>
    </location>
</feature>
<organism evidence="10 11">
    <name type="scientific">Thelephora terrestris</name>
    <dbReference type="NCBI Taxonomy" id="56493"/>
    <lineage>
        <taxon>Eukaryota</taxon>
        <taxon>Fungi</taxon>
        <taxon>Dikarya</taxon>
        <taxon>Basidiomycota</taxon>
        <taxon>Agaricomycotina</taxon>
        <taxon>Agaricomycetes</taxon>
        <taxon>Thelephorales</taxon>
        <taxon>Thelephoraceae</taxon>
        <taxon>Thelephora</taxon>
    </lineage>
</organism>
<feature type="region of interest" description="Disordered" evidence="8">
    <location>
        <begin position="1"/>
        <end position="75"/>
    </location>
</feature>
<dbReference type="AlphaFoldDB" id="A0A9P6HAF8"/>
<dbReference type="GO" id="GO:0030136">
    <property type="term" value="C:clathrin-coated vesicle"/>
    <property type="evidence" value="ECO:0007669"/>
    <property type="project" value="UniProtKB-SubCell"/>
</dbReference>
<dbReference type="InterPro" id="IPR000547">
    <property type="entry name" value="Clathrin_H-chain/VPS_repeat"/>
</dbReference>
<reference evidence="10" key="1">
    <citation type="journal article" date="2020" name="Nat. Commun.">
        <title>Large-scale genome sequencing of mycorrhizal fungi provides insights into the early evolution of symbiotic traits.</title>
        <authorList>
            <person name="Miyauchi S."/>
            <person name="Kiss E."/>
            <person name="Kuo A."/>
            <person name="Drula E."/>
            <person name="Kohler A."/>
            <person name="Sanchez-Garcia M."/>
            <person name="Morin E."/>
            <person name="Andreopoulos B."/>
            <person name="Barry K.W."/>
            <person name="Bonito G."/>
            <person name="Buee M."/>
            <person name="Carver A."/>
            <person name="Chen C."/>
            <person name="Cichocki N."/>
            <person name="Clum A."/>
            <person name="Culley D."/>
            <person name="Crous P.W."/>
            <person name="Fauchery L."/>
            <person name="Girlanda M."/>
            <person name="Hayes R.D."/>
            <person name="Keri Z."/>
            <person name="LaButti K."/>
            <person name="Lipzen A."/>
            <person name="Lombard V."/>
            <person name="Magnuson J."/>
            <person name="Maillard F."/>
            <person name="Murat C."/>
            <person name="Nolan M."/>
            <person name="Ohm R.A."/>
            <person name="Pangilinan J."/>
            <person name="Pereira M.F."/>
            <person name="Perotto S."/>
            <person name="Peter M."/>
            <person name="Pfister S."/>
            <person name="Riley R."/>
            <person name="Sitrit Y."/>
            <person name="Stielow J.B."/>
            <person name="Szollosi G."/>
            <person name="Zifcakova L."/>
            <person name="Stursova M."/>
            <person name="Spatafora J.W."/>
            <person name="Tedersoo L."/>
            <person name="Vaario L.M."/>
            <person name="Yamada A."/>
            <person name="Yan M."/>
            <person name="Wang P."/>
            <person name="Xu J."/>
            <person name="Bruns T."/>
            <person name="Baldrian P."/>
            <person name="Vilgalys R."/>
            <person name="Dunand C."/>
            <person name="Henrissat B."/>
            <person name="Grigoriev I.V."/>
            <person name="Hibbett D."/>
            <person name="Nagy L.G."/>
            <person name="Martin F.M."/>
        </authorList>
    </citation>
    <scope>NUCLEOTIDE SEQUENCE</scope>
    <source>
        <strain evidence="10">UH-Tt-Lm1</strain>
    </source>
</reference>
<dbReference type="InterPro" id="IPR016902">
    <property type="entry name" value="Vps41"/>
</dbReference>
<feature type="domain" description="RING-type" evidence="9">
    <location>
        <begin position="893"/>
        <end position="972"/>
    </location>
</feature>
<dbReference type="InterPro" id="IPR036322">
    <property type="entry name" value="WD40_repeat_dom_sf"/>
</dbReference>
<protein>
    <recommendedName>
        <fullName evidence="6">Vacuolar protein sorting-associated protein 41</fullName>
    </recommendedName>
</protein>
<dbReference type="PROSITE" id="PS50236">
    <property type="entry name" value="CHCR"/>
    <property type="match status" value="1"/>
</dbReference>
<comment type="subcellular location">
    <subcellularLocation>
        <location evidence="1">Cytoplasmic vesicle</location>
        <location evidence="1">Clathrin-coated vesicle</location>
    </subcellularLocation>
    <subcellularLocation>
        <location evidence="2">Late endosome</location>
    </subcellularLocation>
    <subcellularLocation>
        <location evidence="6">Vacuole</location>
    </subcellularLocation>
</comment>
<dbReference type="GO" id="GO:0005794">
    <property type="term" value="C:Golgi apparatus"/>
    <property type="evidence" value="ECO:0007669"/>
    <property type="project" value="UniProtKB-SubCell"/>
</dbReference>
<comment type="function">
    <text evidence="6">Required for vacuolar assembly and vacuolar traffic.</text>
</comment>
<dbReference type="InterPro" id="IPR015943">
    <property type="entry name" value="WD40/YVTN_repeat-like_dom_sf"/>
</dbReference>
<evidence type="ECO:0000256" key="4">
    <source>
        <dbReference type="ARBA" id="ARBA00022448"/>
    </source>
</evidence>
<dbReference type="OrthoDB" id="244107at2759"/>
<keyword evidence="4 6" id="KW-0813">Transport</keyword>
<dbReference type="GO" id="GO:0009267">
    <property type="term" value="P:cellular response to starvation"/>
    <property type="evidence" value="ECO:0007669"/>
    <property type="project" value="TreeGrafter"/>
</dbReference>
<dbReference type="InterPro" id="IPR045111">
    <property type="entry name" value="Vps41/Vps8"/>
</dbReference>
<keyword evidence="5 6" id="KW-0653">Protein transport</keyword>
<dbReference type="GO" id="GO:0006623">
    <property type="term" value="P:protein targeting to vacuole"/>
    <property type="evidence" value="ECO:0007669"/>
    <property type="project" value="InterPro"/>
</dbReference>
<evidence type="ECO:0000256" key="2">
    <source>
        <dbReference type="ARBA" id="ARBA00004603"/>
    </source>
</evidence>
<evidence type="ECO:0000256" key="8">
    <source>
        <dbReference type="SAM" id="MobiDB-lite"/>
    </source>
</evidence>
<gene>
    <name evidence="10" type="ORF">BJ322DRAFT_1077470</name>
</gene>
<sequence length="981" mass="109251">MSDVLTVDKQPSTNGSLTAVDSTNGDHEPDTTAVQIDQPAHDGEEEGSDDRDYDSEDDDYYDEDEEDEDEEPSLKYERLAGSVPDLLLKDSASSLAVTDKLIVFGTHGGIVHVVDLTGKRLKSFKPHMASVVDVVVDPLGEFIGTASIDGQVVIQSLNTPESYSFDHKRPMRSLALEPNFSKRGTRSFACGGLAGNLILHEKGWLGHKEIILHNGEGPIWQVRWRGTLIAWANDVGIKIYDTASSSRITFIDRPADAPRADLFKCNMHWQDDSTLLIGWADQIKVARIRARPRTATSSSPNVPPLLVEITAVFQLDCMVAGLVPHPSGEEPLSLTSFLIVAYTPPDTSFYDEATEDRAQQARKVAERPELRIISRAGEELAADALGISGFQSWSCNDYVLAEIKPEGATGRCYIVLSPQDIVIVKPRDRKDHIDWLVERQRYEEALEELEKLGDSQGGDNNASEVGQMYVEHLVAEGQFTKAAHLCPKVCGQNVKRWEDWIFVFVQKGQIDAIIPYVPTENPKLGHLVYEMILAHFLGHSWESLLKTIKAWPKDIYDIPSVIVALESELDKAPSSSKMASSGPDARILMECLAELYIANRQPGKALQFFLRLRRPNVFDLIRENNLFTDVRDQALLLVEFDQELFEKQMKDKEAKGVQLDAEDATKTPGITLLVDHTHSIPIARVVQQLQAQPYFLFLYLHALFTKDPLSTVGFGDTQVRLYAEYARPRLIDFLRGSNSYNLELAYNVCQDRDLVPEMVFLLGRMGNNRQALTIIIERMGDVNRAIDFAKEQNDDDLWEDLLRYSETRPTFIRGLLENVGAGIDPIRLIRRIKNGLEIPGLKPALIKILQDFNLQLSLLDGCKTILGGDCADLAKKLHEDQTSGFFLSGKTACPICTLSLQQHPQGLVLLFLCRHVVHAKCARGGDGLPHQSASTVFEMRIGSGPSTSSVISGKIAFASMVRSRIRDGCPVCHRNAEGQRT</sequence>
<dbReference type="PANTHER" id="PTHR12616:SF1">
    <property type="entry name" value="VACUOLAR PROTEIN SORTING-ASSOCIATED PROTEIN 41 HOMOLOG"/>
    <property type="match status" value="1"/>
</dbReference>
<proteinExistence type="inferred from homology"/>
<dbReference type="Pfam" id="PF23556">
    <property type="entry name" value="TPR_Vps41"/>
    <property type="match status" value="1"/>
</dbReference>
<evidence type="ECO:0000256" key="3">
    <source>
        <dbReference type="ARBA" id="ARBA00009582"/>
    </source>
</evidence>
<dbReference type="GO" id="GO:0000329">
    <property type="term" value="C:fungal-type vacuole membrane"/>
    <property type="evidence" value="ECO:0007669"/>
    <property type="project" value="UniProtKB-UniRule"/>
</dbReference>
<evidence type="ECO:0000256" key="1">
    <source>
        <dbReference type="ARBA" id="ARBA00004132"/>
    </source>
</evidence>
<dbReference type="Pfam" id="PF23411">
    <property type="entry name" value="Beta-prop_Vps41"/>
    <property type="match status" value="1"/>
</dbReference>
<comment type="similarity">
    <text evidence="3 6">Belongs to the VPS41 family.</text>
</comment>
<evidence type="ECO:0000256" key="7">
    <source>
        <dbReference type="PROSITE-ProRule" id="PRU01006"/>
    </source>
</evidence>
<dbReference type="Proteomes" id="UP000736335">
    <property type="component" value="Unassembled WGS sequence"/>
</dbReference>
<evidence type="ECO:0000313" key="11">
    <source>
        <dbReference type="Proteomes" id="UP000736335"/>
    </source>
</evidence>
<accession>A0A9P6HAF8</accession>
<name>A0A9P6HAF8_9AGAM</name>
<dbReference type="EMBL" id="WIUZ02000013">
    <property type="protein sequence ID" value="KAF9781648.1"/>
    <property type="molecule type" value="Genomic_DNA"/>
</dbReference>
<comment type="caution">
    <text evidence="10">The sequence shown here is derived from an EMBL/GenBank/DDBJ whole genome shotgun (WGS) entry which is preliminary data.</text>
</comment>
<dbReference type="InterPro" id="IPR011990">
    <property type="entry name" value="TPR-like_helical_dom_sf"/>
</dbReference>
<evidence type="ECO:0000313" key="10">
    <source>
        <dbReference type="EMBL" id="KAF9781648.1"/>
    </source>
</evidence>
<keyword evidence="6" id="KW-0926">Vacuole</keyword>
<dbReference type="Gene3D" id="2.130.10.10">
    <property type="entry name" value="YVTN repeat-like/Quinoprotein amine dehydrogenase"/>
    <property type="match status" value="1"/>
</dbReference>
<evidence type="ECO:0000259" key="9">
    <source>
        <dbReference type="SMART" id="SM00184"/>
    </source>
</evidence>
<feature type="repeat" description="CHCR" evidence="7">
    <location>
        <begin position="670"/>
        <end position="814"/>
    </location>
</feature>
<reference evidence="10" key="2">
    <citation type="submission" date="2020-11" db="EMBL/GenBank/DDBJ databases">
        <authorList>
            <consortium name="DOE Joint Genome Institute"/>
            <person name="Kuo A."/>
            <person name="Miyauchi S."/>
            <person name="Kiss E."/>
            <person name="Drula E."/>
            <person name="Kohler A."/>
            <person name="Sanchez-Garcia M."/>
            <person name="Andreopoulos B."/>
            <person name="Barry K.W."/>
            <person name="Bonito G."/>
            <person name="Buee M."/>
            <person name="Carver A."/>
            <person name="Chen C."/>
            <person name="Cichocki N."/>
            <person name="Clum A."/>
            <person name="Culley D."/>
            <person name="Crous P.W."/>
            <person name="Fauchery L."/>
            <person name="Girlanda M."/>
            <person name="Hayes R."/>
            <person name="Keri Z."/>
            <person name="Labutti K."/>
            <person name="Lipzen A."/>
            <person name="Lombard V."/>
            <person name="Magnuson J."/>
            <person name="Maillard F."/>
            <person name="Morin E."/>
            <person name="Murat C."/>
            <person name="Nolan M."/>
            <person name="Ohm R."/>
            <person name="Pangilinan J."/>
            <person name="Pereira M."/>
            <person name="Perotto S."/>
            <person name="Peter M."/>
            <person name="Riley R."/>
            <person name="Sitrit Y."/>
            <person name="Stielow B."/>
            <person name="Szollosi G."/>
            <person name="Zifcakova L."/>
            <person name="Stursova M."/>
            <person name="Spatafora J.W."/>
            <person name="Tedersoo L."/>
            <person name="Vaario L.-M."/>
            <person name="Yamada A."/>
            <person name="Yan M."/>
            <person name="Wang P."/>
            <person name="Xu J."/>
            <person name="Bruns T."/>
            <person name="Baldrian P."/>
            <person name="Vilgalys R."/>
            <person name="Henrissat B."/>
            <person name="Grigoriev I.V."/>
            <person name="Hibbett D."/>
            <person name="Nagy L.G."/>
            <person name="Martin F.M."/>
        </authorList>
    </citation>
    <scope>NUCLEOTIDE SEQUENCE</scope>
    <source>
        <strain evidence="10">UH-Tt-Lm1</strain>
    </source>
</reference>